<protein>
    <recommendedName>
        <fullName evidence="3">GPI-anchored protein LLG1-like domain-containing protein</fullName>
    </recommendedName>
</protein>
<dbReference type="PANTHER" id="PTHR31533">
    <property type="entry name" value="GPI-ANCHORED PROTEIN LLG1-RELATED-RELATED"/>
    <property type="match status" value="1"/>
</dbReference>
<evidence type="ECO:0000313" key="5">
    <source>
        <dbReference type="Proteomes" id="UP000823674"/>
    </source>
</evidence>
<evidence type="ECO:0000256" key="1">
    <source>
        <dbReference type="SAM" id="Phobius"/>
    </source>
</evidence>
<evidence type="ECO:0000313" key="4">
    <source>
        <dbReference type="EMBL" id="KAG5414221.1"/>
    </source>
</evidence>
<feature type="domain" description="GPI-anchored protein LLG1-like" evidence="3">
    <location>
        <begin position="51"/>
        <end position="127"/>
    </location>
</feature>
<organism evidence="4 5">
    <name type="scientific">Brassica rapa subsp. trilocularis</name>
    <dbReference type="NCBI Taxonomy" id="1813537"/>
    <lineage>
        <taxon>Eukaryota</taxon>
        <taxon>Viridiplantae</taxon>
        <taxon>Streptophyta</taxon>
        <taxon>Embryophyta</taxon>
        <taxon>Tracheophyta</taxon>
        <taxon>Spermatophyta</taxon>
        <taxon>Magnoliopsida</taxon>
        <taxon>eudicotyledons</taxon>
        <taxon>Gunneridae</taxon>
        <taxon>Pentapetalae</taxon>
        <taxon>rosids</taxon>
        <taxon>malvids</taxon>
        <taxon>Brassicales</taxon>
        <taxon>Brassicaceae</taxon>
        <taxon>Brassiceae</taxon>
        <taxon>Brassica</taxon>
    </lineage>
</organism>
<name>A0ABQ7NUI6_BRACM</name>
<dbReference type="PANTHER" id="PTHR31533:SF20">
    <property type="entry name" value="GENOME ASSEMBLY, CHROMOSOME: A01"/>
    <property type="match status" value="1"/>
</dbReference>
<gene>
    <name evidence="4" type="primary">A01p021300.1_BraROA</name>
    <name evidence="4" type="ORF">IGI04_001788</name>
</gene>
<accession>A0ABQ7NUI6</accession>
<dbReference type="InterPro" id="IPR039307">
    <property type="entry name" value="LORELEI-like"/>
</dbReference>
<evidence type="ECO:0000259" key="3">
    <source>
        <dbReference type="Pfam" id="PF26578"/>
    </source>
</evidence>
<dbReference type="InterPro" id="IPR058888">
    <property type="entry name" value="LLG1-like"/>
</dbReference>
<dbReference type="EMBL" id="JADBGQ010000001">
    <property type="protein sequence ID" value="KAG5414221.1"/>
    <property type="molecule type" value="Genomic_DNA"/>
</dbReference>
<keyword evidence="1" id="KW-0812">Transmembrane</keyword>
<evidence type="ECO:0000256" key="2">
    <source>
        <dbReference type="SAM" id="SignalP"/>
    </source>
</evidence>
<sequence>MEISPHCLVSLLVTLLLSGLASSLHISLDEFESHPATSRALLQAKTPCKEDFASKNYTIITSKCKGPNYPAKACCSAFKDFACPFAEALNDEKADCASTMFSYINIYGRYPPGIFANMCKEGKEGLDCANVTATSSAHASLPLVSTHALLITIVSSSSLLRFYQNAISLTLSHSFDRIRPLKNLKERHREFGNPVRDPMWILYIWGLTAQAKVSLITSRVFTKKMIKR</sequence>
<feature type="transmembrane region" description="Helical" evidence="1">
    <location>
        <begin position="200"/>
        <end position="221"/>
    </location>
</feature>
<keyword evidence="1" id="KW-0472">Membrane</keyword>
<proteinExistence type="predicted"/>
<keyword evidence="5" id="KW-1185">Reference proteome</keyword>
<feature type="signal peptide" evidence="2">
    <location>
        <begin position="1"/>
        <end position="23"/>
    </location>
</feature>
<dbReference type="Proteomes" id="UP000823674">
    <property type="component" value="Chromosome A01"/>
</dbReference>
<keyword evidence="2" id="KW-0732">Signal</keyword>
<comment type="caution">
    <text evidence="4">The sequence shown here is derived from an EMBL/GenBank/DDBJ whole genome shotgun (WGS) entry which is preliminary data.</text>
</comment>
<dbReference type="Pfam" id="PF26578">
    <property type="entry name" value="LLG1"/>
    <property type="match status" value="1"/>
</dbReference>
<keyword evidence="1" id="KW-1133">Transmembrane helix</keyword>
<reference evidence="4 5" key="1">
    <citation type="submission" date="2021-03" db="EMBL/GenBank/DDBJ databases">
        <authorList>
            <person name="King G.J."/>
            <person name="Bancroft I."/>
            <person name="Baten A."/>
            <person name="Bloomfield J."/>
            <person name="Borpatragohain P."/>
            <person name="He Z."/>
            <person name="Irish N."/>
            <person name="Irwin J."/>
            <person name="Liu K."/>
            <person name="Mauleon R.P."/>
            <person name="Moore J."/>
            <person name="Morris R."/>
            <person name="Ostergaard L."/>
            <person name="Wang B."/>
            <person name="Wells R."/>
        </authorList>
    </citation>
    <scope>NUCLEOTIDE SEQUENCE [LARGE SCALE GENOMIC DNA]</scope>
    <source>
        <strain evidence="4">R-o-18</strain>
        <tissue evidence="4">Leaf</tissue>
    </source>
</reference>
<feature type="chain" id="PRO_5046501144" description="GPI-anchored protein LLG1-like domain-containing protein" evidence="2">
    <location>
        <begin position="24"/>
        <end position="228"/>
    </location>
</feature>